<organism evidence="1 2">
    <name type="scientific">Gymnopilus dilepis</name>
    <dbReference type="NCBI Taxonomy" id="231916"/>
    <lineage>
        <taxon>Eukaryota</taxon>
        <taxon>Fungi</taxon>
        <taxon>Dikarya</taxon>
        <taxon>Basidiomycota</taxon>
        <taxon>Agaricomycotina</taxon>
        <taxon>Agaricomycetes</taxon>
        <taxon>Agaricomycetidae</taxon>
        <taxon>Agaricales</taxon>
        <taxon>Agaricineae</taxon>
        <taxon>Hymenogastraceae</taxon>
        <taxon>Gymnopilus</taxon>
    </lineage>
</organism>
<evidence type="ECO:0000313" key="1">
    <source>
        <dbReference type="EMBL" id="PPQ74674.1"/>
    </source>
</evidence>
<dbReference type="OrthoDB" id="3046414at2759"/>
<sequence>MKEIWNVRSFYRRLFYSETAVVKLLAQGDIMFYGPLVFKFFDKTMEGHAWDISDPLDICVHVQALDKIIDFMSQEAFMFNSYTTISFRETVNRELANTKSWKLKSSGERNASQEDHSAWGPYEFGRLVHRHRYQRARIHVVRCEPYQHVLSLHSTWNRAVSIFPRSTFMARVSFIASQEEVRRDKTTRTFNKWFSAYAKMHKISFVGLDHRRYEDVEIGKRYIGDQRCWIIPYVDGGTLRLPQRRQTLTFNQAAEADGDLISNELSLSGPHFEVLDWTSSTTRAGSYVRIAEPEIWSHWSNIRFSTYHEQDN</sequence>
<comment type="caution">
    <text evidence="1">The sequence shown here is derived from an EMBL/GenBank/DDBJ whole genome shotgun (WGS) entry which is preliminary data.</text>
</comment>
<protein>
    <submittedName>
        <fullName evidence="1">Uncharacterized protein</fullName>
    </submittedName>
</protein>
<dbReference type="AlphaFoldDB" id="A0A409W837"/>
<keyword evidence="2" id="KW-1185">Reference proteome</keyword>
<evidence type="ECO:0000313" key="2">
    <source>
        <dbReference type="Proteomes" id="UP000284706"/>
    </source>
</evidence>
<proteinExistence type="predicted"/>
<dbReference type="Proteomes" id="UP000284706">
    <property type="component" value="Unassembled WGS sequence"/>
</dbReference>
<accession>A0A409W837</accession>
<dbReference type="InParanoid" id="A0A409W837"/>
<dbReference type="EMBL" id="NHYE01005323">
    <property type="protein sequence ID" value="PPQ74674.1"/>
    <property type="molecule type" value="Genomic_DNA"/>
</dbReference>
<gene>
    <name evidence="1" type="ORF">CVT26_005518</name>
</gene>
<name>A0A409W837_9AGAR</name>
<reference evidence="1 2" key="1">
    <citation type="journal article" date="2018" name="Evol. Lett.">
        <title>Horizontal gene cluster transfer increased hallucinogenic mushroom diversity.</title>
        <authorList>
            <person name="Reynolds H.T."/>
            <person name="Vijayakumar V."/>
            <person name="Gluck-Thaler E."/>
            <person name="Korotkin H.B."/>
            <person name="Matheny P.B."/>
            <person name="Slot J.C."/>
        </authorList>
    </citation>
    <scope>NUCLEOTIDE SEQUENCE [LARGE SCALE GENOMIC DNA]</scope>
    <source>
        <strain evidence="1 2">SRW20</strain>
    </source>
</reference>